<dbReference type="AlphaFoldDB" id="A0AAV4RDP0"/>
<evidence type="ECO:0000313" key="1">
    <source>
        <dbReference type="EMBL" id="GIY19139.1"/>
    </source>
</evidence>
<gene>
    <name evidence="1" type="ORF">CEXT_550581</name>
</gene>
<accession>A0AAV4RDP0</accession>
<sequence>MGSQVMELDRIIKGIDLVVFGSNHCPLRNAGDTGAERKMGSGYGNWIRELIWWSSAAPRELDKTFIEASGTFRLRSAIIVLLSGMQETLELKENGIACSGNWIVL</sequence>
<organism evidence="1 2">
    <name type="scientific">Caerostris extrusa</name>
    <name type="common">Bark spider</name>
    <name type="synonym">Caerostris bankana</name>
    <dbReference type="NCBI Taxonomy" id="172846"/>
    <lineage>
        <taxon>Eukaryota</taxon>
        <taxon>Metazoa</taxon>
        <taxon>Ecdysozoa</taxon>
        <taxon>Arthropoda</taxon>
        <taxon>Chelicerata</taxon>
        <taxon>Arachnida</taxon>
        <taxon>Araneae</taxon>
        <taxon>Araneomorphae</taxon>
        <taxon>Entelegynae</taxon>
        <taxon>Araneoidea</taxon>
        <taxon>Araneidae</taxon>
        <taxon>Caerostris</taxon>
    </lineage>
</organism>
<comment type="caution">
    <text evidence="1">The sequence shown here is derived from an EMBL/GenBank/DDBJ whole genome shotgun (WGS) entry which is preliminary data.</text>
</comment>
<keyword evidence="2" id="KW-1185">Reference proteome</keyword>
<proteinExistence type="predicted"/>
<name>A0AAV4RDP0_CAEEX</name>
<evidence type="ECO:0000313" key="2">
    <source>
        <dbReference type="Proteomes" id="UP001054945"/>
    </source>
</evidence>
<protein>
    <submittedName>
        <fullName evidence="1">Uncharacterized protein</fullName>
    </submittedName>
</protein>
<reference evidence="1 2" key="1">
    <citation type="submission" date="2021-06" db="EMBL/GenBank/DDBJ databases">
        <title>Caerostris extrusa draft genome.</title>
        <authorList>
            <person name="Kono N."/>
            <person name="Arakawa K."/>
        </authorList>
    </citation>
    <scope>NUCLEOTIDE SEQUENCE [LARGE SCALE GENOMIC DNA]</scope>
</reference>
<dbReference type="Proteomes" id="UP001054945">
    <property type="component" value="Unassembled WGS sequence"/>
</dbReference>
<dbReference type="EMBL" id="BPLR01007721">
    <property type="protein sequence ID" value="GIY19139.1"/>
    <property type="molecule type" value="Genomic_DNA"/>
</dbReference>